<dbReference type="InterPro" id="IPR038765">
    <property type="entry name" value="Papain-like_cys_pep_sf"/>
</dbReference>
<name>A0AAV7JVC1_9METZ</name>
<evidence type="ECO:0000256" key="1">
    <source>
        <dbReference type="SAM" id="MobiDB-lite"/>
    </source>
</evidence>
<feature type="compositionally biased region" description="Basic and acidic residues" evidence="1">
    <location>
        <begin position="207"/>
        <end position="220"/>
    </location>
</feature>
<dbReference type="GO" id="GO:0005829">
    <property type="term" value="C:cytosol"/>
    <property type="evidence" value="ECO:0007669"/>
    <property type="project" value="TreeGrafter"/>
</dbReference>
<feature type="compositionally biased region" description="Basic and acidic residues" evidence="1">
    <location>
        <begin position="178"/>
        <end position="200"/>
    </location>
</feature>
<evidence type="ECO:0000313" key="3">
    <source>
        <dbReference type="EMBL" id="KAI6652549.1"/>
    </source>
</evidence>
<feature type="region of interest" description="Disordered" evidence="1">
    <location>
        <begin position="94"/>
        <end position="316"/>
    </location>
</feature>
<dbReference type="PROSITE" id="PS00973">
    <property type="entry name" value="USP_2"/>
    <property type="match status" value="1"/>
</dbReference>
<dbReference type="GO" id="GO:0004843">
    <property type="term" value="F:cysteine-type deubiquitinase activity"/>
    <property type="evidence" value="ECO:0007669"/>
    <property type="project" value="InterPro"/>
</dbReference>
<organism evidence="3 4">
    <name type="scientific">Oopsacas minuta</name>
    <dbReference type="NCBI Taxonomy" id="111878"/>
    <lineage>
        <taxon>Eukaryota</taxon>
        <taxon>Metazoa</taxon>
        <taxon>Porifera</taxon>
        <taxon>Hexactinellida</taxon>
        <taxon>Hexasterophora</taxon>
        <taxon>Lyssacinosida</taxon>
        <taxon>Leucopsacidae</taxon>
        <taxon>Oopsacas</taxon>
    </lineage>
</organism>
<keyword evidence="3" id="KW-0378">Hydrolase</keyword>
<feature type="compositionally biased region" description="Basic and acidic residues" evidence="1">
    <location>
        <begin position="262"/>
        <end position="276"/>
    </location>
</feature>
<dbReference type="EMBL" id="JAKMXF010000298">
    <property type="protein sequence ID" value="KAI6652549.1"/>
    <property type="molecule type" value="Genomic_DNA"/>
</dbReference>
<feature type="compositionally biased region" description="Basic and acidic residues" evidence="1">
    <location>
        <begin position="301"/>
        <end position="312"/>
    </location>
</feature>
<feature type="compositionally biased region" description="Polar residues" evidence="1">
    <location>
        <begin position="246"/>
        <end position="261"/>
    </location>
</feature>
<dbReference type="GO" id="GO:0016579">
    <property type="term" value="P:protein deubiquitination"/>
    <property type="evidence" value="ECO:0007669"/>
    <property type="project" value="InterPro"/>
</dbReference>
<feature type="compositionally biased region" description="Basic and acidic residues" evidence="1">
    <location>
        <begin position="109"/>
        <end position="134"/>
    </location>
</feature>
<keyword evidence="4" id="KW-1185">Reference proteome</keyword>
<sequence length="562" mass="63598">MIKDEEIKRLKVAFLNHFEITEHKTEFKNYPEEKKKLLKKYVSEFKNIFVFTGTFIDDVFGGEILSMVKCHTCTAIFSVNEAFLDISLPLPIEKHPSKLQNPPKSSQTKKGEKQLKKGEIKLSKKEKKRLEKQNSKTMSIQDFQNTSNEHQLTPNIPIPKHRGKSEIEGENTDTTVGDSKEEYISENTSHPKDDGEKSDNPEDNDEKSDNPEDNNEKSDNPEDNDEISDNRPGSVLPIDNVVIDNDNITAIESPNDQTQKGSDTDSRQEMEIEHSSPEITEPTDTQPMDAQPTDAQPTDTQPERVKSKDITRLRIPTPSGQDTLEYFLAKFFSPEILYGDYLCIHCNPQLSDDNGDDDKEGSQESIDLSKCLFSDATKQFHIKSLPPILTIHLKRFSQVGLRLQKIGKQISFPLVLDMSPYCVNDTLVARDSDNSILYCLRGIVSHSGGMLGGHYIAYVNIADWSSQVKFPQNDRIETDTADTEGEVPMDIVTESAGASKPTLPVTHPSTHMHNPYEFSTHIQPAEDWYYISDSMVSKVSSEEVFQSQAYILFYERLPLIPK</sequence>
<feature type="domain" description="USP" evidence="2">
    <location>
        <begin position="1"/>
        <end position="557"/>
    </location>
</feature>
<dbReference type="InterPro" id="IPR050164">
    <property type="entry name" value="Peptidase_C19"/>
</dbReference>
<dbReference type="PANTHER" id="PTHR24006:SF781">
    <property type="entry name" value="LD34905P"/>
    <property type="match status" value="1"/>
</dbReference>
<dbReference type="GO" id="GO:0005634">
    <property type="term" value="C:nucleus"/>
    <property type="evidence" value="ECO:0007669"/>
    <property type="project" value="TreeGrafter"/>
</dbReference>
<dbReference type="PROSITE" id="PS50235">
    <property type="entry name" value="USP_3"/>
    <property type="match status" value="1"/>
</dbReference>
<dbReference type="PANTHER" id="PTHR24006">
    <property type="entry name" value="UBIQUITIN CARBOXYL-TERMINAL HYDROLASE"/>
    <property type="match status" value="1"/>
</dbReference>
<dbReference type="SUPFAM" id="SSF54001">
    <property type="entry name" value="Cysteine proteinases"/>
    <property type="match status" value="1"/>
</dbReference>
<gene>
    <name evidence="3" type="ORF">LOD99_4334</name>
</gene>
<evidence type="ECO:0000259" key="2">
    <source>
        <dbReference type="PROSITE" id="PS50235"/>
    </source>
</evidence>
<proteinExistence type="predicted"/>
<feature type="compositionally biased region" description="Polar residues" evidence="1">
    <location>
        <begin position="282"/>
        <end position="300"/>
    </location>
</feature>
<protein>
    <submittedName>
        <fullName evidence="3">Ubiquitin carboxyl-terminal hydrolase 45-like</fullName>
    </submittedName>
</protein>
<dbReference type="InterPro" id="IPR001394">
    <property type="entry name" value="Peptidase_C19_UCH"/>
</dbReference>
<dbReference type="Proteomes" id="UP001165289">
    <property type="component" value="Unassembled WGS sequence"/>
</dbReference>
<dbReference type="InterPro" id="IPR018200">
    <property type="entry name" value="USP_CS"/>
</dbReference>
<dbReference type="AlphaFoldDB" id="A0AAV7JVC1"/>
<feature type="compositionally biased region" description="Polar residues" evidence="1">
    <location>
        <begin position="98"/>
        <end position="108"/>
    </location>
</feature>
<evidence type="ECO:0000313" key="4">
    <source>
        <dbReference type="Proteomes" id="UP001165289"/>
    </source>
</evidence>
<reference evidence="3 4" key="1">
    <citation type="journal article" date="2023" name="BMC Biol.">
        <title>The compact genome of the sponge Oopsacas minuta (Hexactinellida) is lacking key metazoan core genes.</title>
        <authorList>
            <person name="Santini S."/>
            <person name="Schenkelaars Q."/>
            <person name="Jourda C."/>
            <person name="Duchesne M."/>
            <person name="Belahbib H."/>
            <person name="Rocher C."/>
            <person name="Selva M."/>
            <person name="Riesgo A."/>
            <person name="Vervoort M."/>
            <person name="Leys S.P."/>
            <person name="Kodjabachian L."/>
            <person name="Le Bivic A."/>
            <person name="Borchiellini C."/>
            <person name="Claverie J.M."/>
            <person name="Renard E."/>
        </authorList>
    </citation>
    <scope>NUCLEOTIDE SEQUENCE [LARGE SCALE GENOMIC DNA]</scope>
    <source>
        <strain evidence="3">SPO-2</strain>
    </source>
</reference>
<dbReference type="Gene3D" id="3.90.70.10">
    <property type="entry name" value="Cysteine proteinases"/>
    <property type="match status" value="2"/>
</dbReference>
<accession>A0AAV7JVC1</accession>
<dbReference type="InterPro" id="IPR028889">
    <property type="entry name" value="USP"/>
</dbReference>
<dbReference type="Pfam" id="PF00443">
    <property type="entry name" value="UCH"/>
    <property type="match status" value="1"/>
</dbReference>
<comment type="caution">
    <text evidence="3">The sequence shown here is derived from an EMBL/GenBank/DDBJ whole genome shotgun (WGS) entry which is preliminary data.</text>
</comment>
<feature type="compositionally biased region" description="Polar residues" evidence="1">
    <location>
        <begin position="135"/>
        <end position="154"/>
    </location>
</feature>